<keyword evidence="6" id="KW-0654">Proteoglycan</keyword>
<dbReference type="SUPFAM" id="SSF82153">
    <property type="entry name" value="FAS1 domain"/>
    <property type="match status" value="1"/>
</dbReference>
<evidence type="ECO:0000256" key="8">
    <source>
        <dbReference type="ARBA" id="ARBA00023288"/>
    </source>
</evidence>
<evidence type="ECO:0000256" key="2">
    <source>
        <dbReference type="ARBA" id="ARBA00007843"/>
    </source>
</evidence>
<keyword evidence="4" id="KW-0336">GPI-anchor</keyword>
<dbReference type="Proteomes" id="UP001295469">
    <property type="component" value="Chromosome C03"/>
</dbReference>
<keyword evidence="6" id="KW-0325">Glycoprotein</keyword>
<feature type="domain" description="FAS1" evidence="11">
    <location>
        <begin position="292"/>
        <end position="367"/>
    </location>
</feature>
<evidence type="ECO:0000256" key="4">
    <source>
        <dbReference type="ARBA" id="ARBA00022622"/>
    </source>
</evidence>
<sequence length="449" mass="48244">NHVESPSEKHAELAEKSVESDVDLDVEEEEEKAEEIKDNLVESPAKKQTELAEKSVEVELKTKRKPKVKVIAVPYGIPRAERLAKMRAEAEKKKARAEKKKAKADGRLGLKFGTKLTRYVQSWDSNSGLCTPYLCKQTPQPSSSTGYSLCINPPPPPSTSSPPPPSRSHCPSVPPTGCCNQPPASTYYSPPYPYFFAPPHPCGTLGGENGGGQGGGGAGGGETGAAVAYYSSSSVPSSLSEKTLSFHSSHSLNNGQEDETSNHLLHSPYPPPPRRPNSLAQRHAPLSKPPNSLSSFNHFLTQTHLAEEINQRNTITVCAVDNGAMYDLTSKGYTISTLKNILSLHVLLDYFDAQKLHKLPDGSALTTTLFQATGAAPENTGFVKITNMRGGNVRFDSGDISSSYVKSIEAVPYDISIIQISSLLLLDTASAPTPAPTEKSFTEIMSAHG</sequence>
<accession>A0A816I6W1</accession>
<dbReference type="InterPro" id="IPR033254">
    <property type="entry name" value="Plant_FLA"/>
</dbReference>
<evidence type="ECO:0000259" key="11">
    <source>
        <dbReference type="Pfam" id="PF02469"/>
    </source>
</evidence>
<feature type="non-terminal residue" evidence="12">
    <location>
        <position position="1"/>
    </location>
</feature>
<feature type="compositionally biased region" description="Polar residues" evidence="10">
    <location>
        <begin position="241"/>
        <end position="255"/>
    </location>
</feature>
<feature type="compositionally biased region" description="Basic and acidic residues" evidence="10">
    <location>
        <begin position="34"/>
        <end position="55"/>
    </location>
</feature>
<evidence type="ECO:0000256" key="7">
    <source>
        <dbReference type="ARBA" id="ARBA00023136"/>
    </source>
</evidence>
<dbReference type="InterPro" id="IPR036378">
    <property type="entry name" value="FAS1_dom_sf"/>
</dbReference>
<dbReference type="InterPro" id="IPR000782">
    <property type="entry name" value="FAS1_domain"/>
</dbReference>
<feature type="region of interest" description="Disordered" evidence="10">
    <location>
        <begin position="145"/>
        <end position="173"/>
    </location>
</feature>
<dbReference type="GO" id="GO:0005886">
    <property type="term" value="C:plasma membrane"/>
    <property type="evidence" value="ECO:0007669"/>
    <property type="project" value="UniProtKB-SubCell"/>
</dbReference>
<evidence type="ECO:0000256" key="3">
    <source>
        <dbReference type="ARBA" id="ARBA00022475"/>
    </source>
</evidence>
<evidence type="ECO:0000256" key="1">
    <source>
        <dbReference type="ARBA" id="ARBA00004609"/>
    </source>
</evidence>
<gene>
    <name evidence="12" type="ORF">DARMORV10_C03P16290.1</name>
</gene>
<dbReference type="Gene3D" id="2.30.180.10">
    <property type="entry name" value="FAS1 domain"/>
    <property type="match status" value="1"/>
</dbReference>
<reference evidence="12" key="1">
    <citation type="submission" date="2021-01" db="EMBL/GenBank/DDBJ databases">
        <authorList>
            <consortium name="Genoscope - CEA"/>
            <person name="William W."/>
        </authorList>
    </citation>
    <scope>NUCLEOTIDE SEQUENCE</scope>
</reference>
<evidence type="ECO:0000256" key="9">
    <source>
        <dbReference type="SAM" id="Coils"/>
    </source>
</evidence>
<feature type="region of interest" description="Disordered" evidence="10">
    <location>
        <begin position="1"/>
        <end position="55"/>
    </location>
</feature>
<evidence type="ECO:0000256" key="6">
    <source>
        <dbReference type="ARBA" id="ARBA00022974"/>
    </source>
</evidence>
<comment type="subcellular location">
    <subcellularLocation>
        <location evidence="1">Cell membrane</location>
        <topology evidence="1">Lipid-anchor</topology>
        <topology evidence="1">GPI-anchor</topology>
    </subcellularLocation>
</comment>
<proteinExistence type="inferred from homology"/>
<dbReference type="PANTHER" id="PTHR32382:SF74">
    <property type="entry name" value="FAS1 DOMAIN-CONTAINING PROTEIN"/>
    <property type="match status" value="1"/>
</dbReference>
<comment type="similarity">
    <text evidence="2">Belongs to the fasciclin-like AGP family.</text>
</comment>
<feature type="region of interest" description="Disordered" evidence="10">
    <location>
        <begin position="241"/>
        <end position="293"/>
    </location>
</feature>
<organism evidence="12">
    <name type="scientific">Brassica napus</name>
    <name type="common">Rape</name>
    <dbReference type="NCBI Taxonomy" id="3708"/>
    <lineage>
        <taxon>Eukaryota</taxon>
        <taxon>Viridiplantae</taxon>
        <taxon>Streptophyta</taxon>
        <taxon>Embryophyta</taxon>
        <taxon>Tracheophyta</taxon>
        <taxon>Spermatophyta</taxon>
        <taxon>Magnoliopsida</taxon>
        <taxon>eudicotyledons</taxon>
        <taxon>Gunneridae</taxon>
        <taxon>Pentapetalae</taxon>
        <taxon>rosids</taxon>
        <taxon>malvids</taxon>
        <taxon>Brassicales</taxon>
        <taxon>Brassicaceae</taxon>
        <taxon>Brassiceae</taxon>
        <taxon>Brassica</taxon>
    </lineage>
</organism>
<evidence type="ECO:0000256" key="5">
    <source>
        <dbReference type="ARBA" id="ARBA00022729"/>
    </source>
</evidence>
<keyword evidence="8" id="KW-0449">Lipoprotein</keyword>
<dbReference type="AlphaFoldDB" id="A0A816I6W1"/>
<protein>
    <submittedName>
        <fullName evidence="12">(rape) hypothetical protein</fullName>
    </submittedName>
</protein>
<dbReference type="Pfam" id="PF02469">
    <property type="entry name" value="Fasciclin"/>
    <property type="match status" value="1"/>
</dbReference>
<keyword evidence="9" id="KW-0175">Coiled coil</keyword>
<keyword evidence="3" id="KW-1003">Cell membrane</keyword>
<name>A0A816I6W1_BRANA</name>
<dbReference type="PANTHER" id="PTHR32382">
    <property type="entry name" value="FASCICLIN-LIKE ARABINOGALACTAN PROTEIN"/>
    <property type="match status" value="1"/>
</dbReference>
<dbReference type="GO" id="GO:0098552">
    <property type="term" value="C:side of membrane"/>
    <property type="evidence" value="ECO:0007669"/>
    <property type="project" value="UniProtKB-KW"/>
</dbReference>
<feature type="coiled-coil region" evidence="9">
    <location>
        <begin position="80"/>
        <end position="107"/>
    </location>
</feature>
<dbReference type="EMBL" id="HG994367">
    <property type="protein sequence ID" value="CAF1698906.1"/>
    <property type="molecule type" value="Genomic_DNA"/>
</dbReference>
<keyword evidence="7" id="KW-0472">Membrane</keyword>
<feature type="compositionally biased region" description="Pro residues" evidence="10">
    <location>
        <begin position="152"/>
        <end position="166"/>
    </location>
</feature>
<feature type="compositionally biased region" description="Acidic residues" evidence="10">
    <location>
        <begin position="20"/>
        <end position="33"/>
    </location>
</feature>
<evidence type="ECO:0000256" key="10">
    <source>
        <dbReference type="SAM" id="MobiDB-lite"/>
    </source>
</evidence>
<feature type="compositionally biased region" description="Basic and acidic residues" evidence="10">
    <location>
        <begin position="1"/>
        <end position="19"/>
    </location>
</feature>
<keyword evidence="5" id="KW-0732">Signal</keyword>
<evidence type="ECO:0000313" key="12">
    <source>
        <dbReference type="EMBL" id="CAF1698906.1"/>
    </source>
</evidence>